<proteinExistence type="predicted"/>
<evidence type="ECO:0000313" key="4">
    <source>
        <dbReference type="Proteomes" id="UP001156903"/>
    </source>
</evidence>
<evidence type="ECO:0000256" key="1">
    <source>
        <dbReference type="SAM" id="SignalP"/>
    </source>
</evidence>
<dbReference type="EMBL" id="BSPB01000015">
    <property type="protein sequence ID" value="GLS14775.1"/>
    <property type="molecule type" value="Genomic_DNA"/>
</dbReference>
<reference evidence="4" key="1">
    <citation type="journal article" date="2019" name="Int. J. Syst. Evol. Microbiol.">
        <title>The Global Catalogue of Microorganisms (GCM) 10K type strain sequencing project: providing services to taxonomists for standard genome sequencing and annotation.</title>
        <authorList>
            <consortium name="The Broad Institute Genomics Platform"/>
            <consortium name="The Broad Institute Genome Sequencing Center for Infectious Disease"/>
            <person name="Wu L."/>
            <person name="Ma J."/>
        </authorList>
    </citation>
    <scope>NUCLEOTIDE SEQUENCE [LARGE SCALE GENOMIC DNA]</scope>
    <source>
        <strain evidence="4">NBRC 109341</strain>
    </source>
</reference>
<dbReference type="InterPro" id="IPR010333">
    <property type="entry name" value="VirJ"/>
</dbReference>
<dbReference type="InterPro" id="IPR029058">
    <property type="entry name" value="AB_hydrolase_fold"/>
</dbReference>
<keyword evidence="1" id="KW-0732">Signal</keyword>
<sequence length="464" mass="48508">MKMVGWLGSLLLVVALQPAVAQETLSHGRFKNVQLYRPPGEVKTVALLFSGEGGWGPQGPGPAAQVLLDTGAVVAAIDTPALLANFNQDGGGCVVPEGDVENLSRFVQGYARLPAYFPPVAVGVGAGGSLAYAMAAQAPEGTFSGAVSIGFCPSLPLTKPLCKGEGTHFRVIKEKSALALLPDEAMRTPWLALHGAADRVCPVAATQAFVAKVPSSHWVSVPGVGDDVLAAPAGLASFQVAYRRMATEVTTARLSAEAGAEVGDLPLVEVPSSAPSDAFAILVSGDGGWAGLDKRVATLLAAQGLPVVGWDSLRYFWSARTPQGFADDLGRTIRAYARQWKKTRVVLIGYSQGADVLPFAVNRLPAAARALVAQTVLLGPGERASFEFRLTNWVSRDTKGFPVAPELGGGFTAANATCIYGTSDREAICPNLPAGQITQVPLKGDHHFGGDYDGLADQILRRSR</sequence>
<feature type="signal peptide" evidence="1">
    <location>
        <begin position="1"/>
        <end position="21"/>
    </location>
</feature>
<protein>
    <submittedName>
        <fullName evidence="3">Virulence protein</fullName>
    </submittedName>
</protein>
<keyword evidence="4" id="KW-1185">Reference proteome</keyword>
<evidence type="ECO:0000259" key="2">
    <source>
        <dbReference type="Pfam" id="PF06057"/>
    </source>
</evidence>
<accession>A0ABQ6C4E5</accession>
<organism evidence="3 4">
    <name type="scientific">Hydrogenophaga electricum</name>
    <dbReference type="NCBI Taxonomy" id="1230953"/>
    <lineage>
        <taxon>Bacteria</taxon>
        <taxon>Pseudomonadati</taxon>
        <taxon>Pseudomonadota</taxon>
        <taxon>Betaproteobacteria</taxon>
        <taxon>Burkholderiales</taxon>
        <taxon>Comamonadaceae</taxon>
        <taxon>Hydrogenophaga</taxon>
    </lineage>
</organism>
<dbReference type="PIRSF" id="PIRSF029063">
    <property type="entry name" value="IV_sec_VirJ"/>
    <property type="match status" value="1"/>
</dbReference>
<dbReference type="SUPFAM" id="SSF53474">
    <property type="entry name" value="alpha/beta-Hydrolases"/>
    <property type="match status" value="2"/>
</dbReference>
<feature type="domain" description="Bacterial virulence" evidence="2">
    <location>
        <begin position="277"/>
        <end position="462"/>
    </location>
</feature>
<dbReference type="RefSeq" id="WP_284307835.1">
    <property type="nucleotide sequence ID" value="NZ_BSPB01000015.1"/>
</dbReference>
<dbReference type="Pfam" id="PF06057">
    <property type="entry name" value="VirJ"/>
    <property type="match status" value="1"/>
</dbReference>
<dbReference type="Proteomes" id="UP001156903">
    <property type="component" value="Unassembled WGS sequence"/>
</dbReference>
<name>A0ABQ6C4E5_9BURK</name>
<feature type="chain" id="PRO_5047521088" evidence="1">
    <location>
        <begin position="22"/>
        <end position="464"/>
    </location>
</feature>
<dbReference type="InterPro" id="IPR011225">
    <property type="entry name" value="IV_sec_VirJ"/>
</dbReference>
<evidence type="ECO:0000313" key="3">
    <source>
        <dbReference type="EMBL" id="GLS14775.1"/>
    </source>
</evidence>
<gene>
    <name evidence="3" type="primary">acvB</name>
    <name evidence="3" type="ORF">GCM10007935_22070</name>
</gene>
<comment type="caution">
    <text evidence="3">The sequence shown here is derived from an EMBL/GenBank/DDBJ whole genome shotgun (WGS) entry which is preliminary data.</text>
</comment>
<dbReference type="Gene3D" id="3.40.50.1820">
    <property type="entry name" value="alpha/beta hydrolase"/>
    <property type="match status" value="2"/>
</dbReference>